<feature type="domain" description="Methyltransferase type 11" evidence="1">
    <location>
        <begin position="62"/>
        <end position="157"/>
    </location>
</feature>
<dbReference type="AlphaFoldDB" id="A0A9X2FD48"/>
<proteinExistence type="predicted"/>
<dbReference type="EMBL" id="JAMXLR010000073">
    <property type="protein sequence ID" value="MCO6046404.1"/>
    <property type="molecule type" value="Genomic_DNA"/>
</dbReference>
<dbReference type="CDD" id="cd02440">
    <property type="entry name" value="AdoMet_MTases"/>
    <property type="match status" value="1"/>
</dbReference>
<evidence type="ECO:0000313" key="3">
    <source>
        <dbReference type="Proteomes" id="UP001155241"/>
    </source>
</evidence>
<dbReference type="RefSeq" id="WP_252854519.1">
    <property type="nucleotide sequence ID" value="NZ_JAMXLR010000073.1"/>
</dbReference>
<evidence type="ECO:0000259" key="1">
    <source>
        <dbReference type="Pfam" id="PF08241"/>
    </source>
</evidence>
<dbReference type="GO" id="GO:0032259">
    <property type="term" value="P:methylation"/>
    <property type="evidence" value="ECO:0007669"/>
    <property type="project" value="UniProtKB-KW"/>
</dbReference>
<gene>
    <name evidence="2" type="ORF">NG895_21105</name>
</gene>
<comment type="caution">
    <text evidence="2">The sequence shown here is derived from an EMBL/GenBank/DDBJ whole genome shotgun (WGS) entry which is preliminary data.</text>
</comment>
<organism evidence="2 3">
    <name type="scientific">Aeoliella straminimaris</name>
    <dbReference type="NCBI Taxonomy" id="2954799"/>
    <lineage>
        <taxon>Bacteria</taxon>
        <taxon>Pseudomonadati</taxon>
        <taxon>Planctomycetota</taxon>
        <taxon>Planctomycetia</taxon>
        <taxon>Pirellulales</taxon>
        <taxon>Lacipirellulaceae</taxon>
        <taxon>Aeoliella</taxon>
    </lineage>
</organism>
<dbReference type="InterPro" id="IPR029063">
    <property type="entry name" value="SAM-dependent_MTases_sf"/>
</dbReference>
<evidence type="ECO:0000313" key="2">
    <source>
        <dbReference type="EMBL" id="MCO6046404.1"/>
    </source>
</evidence>
<keyword evidence="2" id="KW-0489">Methyltransferase</keyword>
<keyword evidence="3" id="KW-1185">Reference proteome</keyword>
<protein>
    <submittedName>
        <fullName evidence="2">Class I SAM-dependent methyltransferase</fullName>
    </submittedName>
</protein>
<dbReference type="InterPro" id="IPR013216">
    <property type="entry name" value="Methyltransf_11"/>
</dbReference>
<dbReference type="SUPFAM" id="SSF53335">
    <property type="entry name" value="S-adenosyl-L-methionine-dependent methyltransferases"/>
    <property type="match status" value="1"/>
</dbReference>
<sequence>MDILEHNRKAWDKAVQEQDQWTCPVDTQAIERAKAGELDIVLTPTKSVPMSWFPPLPQLPTLCLASGGGQQGPLLAAAGCDVVVFDNSPQQLGQDRLVAERDGLQLRTVEGDMADLSTFDDDSFGLIVHPCANCFVPDVLPVWRECHRVLKKGGILMAGFCNPVRYIFEDSRYENGVLQVRYPIPHSDAAELGDAQLKHRILDKLEPMEFGHTLSDQIGGQLEAGFVITGFYEDRFGGPEPDPISNYLDTFIATRAVKP</sequence>
<dbReference type="Gene3D" id="3.40.50.150">
    <property type="entry name" value="Vaccinia Virus protein VP39"/>
    <property type="match status" value="1"/>
</dbReference>
<dbReference type="Pfam" id="PF08241">
    <property type="entry name" value="Methyltransf_11"/>
    <property type="match status" value="1"/>
</dbReference>
<name>A0A9X2FD48_9BACT</name>
<dbReference type="Proteomes" id="UP001155241">
    <property type="component" value="Unassembled WGS sequence"/>
</dbReference>
<reference evidence="2" key="1">
    <citation type="submission" date="2022-06" db="EMBL/GenBank/DDBJ databases">
        <title>Aeoliella straminimaris, a novel planctomycete from sediments.</title>
        <authorList>
            <person name="Vitorino I.R."/>
            <person name="Lage O.M."/>
        </authorList>
    </citation>
    <scope>NUCLEOTIDE SEQUENCE</scope>
    <source>
        <strain evidence="2">ICT_H6.2</strain>
    </source>
</reference>
<keyword evidence="2" id="KW-0808">Transferase</keyword>
<accession>A0A9X2FD48</accession>
<dbReference type="GO" id="GO:0008757">
    <property type="term" value="F:S-adenosylmethionine-dependent methyltransferase activity"/>
    <property type="evidence" value="ECO:0007669"/>
    <property type="project" value="InterPro"/>
</dbReference>